<dbReference type="EnsemblPlants" id="Pp3c6_21010V3.2">
    <property type="protein sequence ID" value="Pp3c6_21010V3.2"/>
    <property type="gene ID" value="Pp3c6_21010"/>
</dbReference>
<dbReference type="EC" id="3.1.1.11" evidence="3"/>
<dbReference type="GO" id="GO:0042545">
    <property type="term" value="P:cell wall modification"/>
    <property type="evidence" value="ECO:0007669"/>
    <property type="project" value="InterPro"/>
</dbReference>
<evidence type="ECO:0000313" key="11">
    <source>
        <dbReference type="Proteomes" id="UP000006727"/>
    </source>
</evidence>
<keyword evidence="11" id="KW-1185">Reference proteome</keyword>
<reference evidence="10" key="3">
    <citation type="submission" date="2020-12" db="UniProtKB">
        <authorList>
            <consortium name="EnsemblPlants"/>
        </authorList>
    </citation>
    <scope>IDENTIFICATION</scope>
</reference>
<dbReference type="PANTHER" id="PTHR31321:SF132">
    <property type="entry name" value="PECTINESTERASE CATALYTIC DOMAIN-CONTAINING PROTEIN"/>
    <property type="match status" value="1"/>
</dbReference>
<dbReference type="OrthoDB" id="2019149at2759"/>
<dbReference type="AlphaFoldDB" id="A0A2K1KGK0"/>
<dbReference type="GO" id="GO:0045490">
    <property type="term" value="P:pectin catabolic process"/>
    <property type="evidence" value="ECO:0000318"/>
    <property type="project" value="GO_Central"/>
</dbReference>
<name>A0A2K1KGK0_PHYPA</name>
<keyword evidence="7" id="KW-0812">Transmembrane</keyword>
<evidence type="ECO:0000259" key="8">
    <source>
        <dbReference type="Pfam" id="PF01095"/>
    </source>
</evidence>
<proteinExistence type="inferred from homology"/>
<evidence type="ECO:0000313" key="9">
    <source>
        <dbReference type="EMBL" id="PNR52898.1"/>
    </source>
</evidence>
<gene>
    <name evidence="10" type="primary">LOC112283988</name>
    <name evidence="9" type="ORF">PHYPA_009273</name>
</gene>
<dbReference type="PANTHER" id="PTHR31321">
    <property type="entry name" value="ACYL-COA THIOESTER HYDROLASE YBHC-RELATED"/>
    <property type="match status" value="1"/>
</dbReference>
<dbReference type="Gramene" id="Pp3c6_21010V3.1">
    <property type="protein sequence ID" value="Pp3c6_21010V3.1"/>
    <property type="gene ID" value="Pp3c6_21010"/>
</dbReference>
<dbReference type="Gene3D" id="2.160.20.10">
    <property type="entry name" value="Single-stranded right-handed beta-helix, Pectin lyase-like"/>
    <property type="match status" value="1"/>
</dbReference>
<dbReference type="RefSeq" id="XP_024379193.1">
    <property type="nucleotide sequence ID" value="XM_024523425.2"/>
</dbReference>
<organism evidence="9">
    <name type="scientific">Physcomitrium patens</name>
    <name type="common">Spreading-leaved earth moss</name>
    <name type="synonym">Physcomitrella patens</name>
    <dbReference type="NCBI Taxonomy" id="3218"/>
    <lineage>
        <taxon>Eukaryota</taxon>
        <taxon>Viridiplantae</taxon>
        <taxon>Streptophyta</taxon>
        <taxon>Embryophyta</taxon>
        <taxon>Bryophyta</taxon>
        <taxon>Bryophytina</taxon>
        <taxon>Bryopsida</taxon>
        <taxon>Funariidae</taxon>
        <taxon>Funariales</taxon>
        <taxon>Funariaceae</taxon>
        <taxon>Physcomitrium</taxon>
    </lineage>
</organism>
<evidence type="ECO:0000256" key="1">
    <source>
        <dbReference type="ARBA" id="ARBA00005184"/>
    </source>
</evidence>
<dbReference type="EnsemblPlants" id="Pp3c6_21010V3.1">
    <property type="protein sequence ID" value="Pp3c6_21010V3.1"/>
    <property type="gene ID" value="Pp3c6_21010"/>
</dbReference>
<keyword evidence="4" id="KW-0378">Hydrolase</keyword>
<keyword evidence="5" id="KW-0063">Aspartyl esterase</keyword>
<evidence type="ECO:0000256" key="2">
    <source>
        <dbReference type="ARBA" id="ARBA00008891"/>
    </source>
</evidence>
<dbReference type="Gramene" id="Pp3c6_21010V3.2">
    <property type="protein sequence ID" value="Pp3c6_21010V3.2"/>
    <property type="gene ID" value="Pp3c6_21010"/>
</dbReference>
<dbReference type="GO" id="GO:0030599">
    <property type="term" value="F:pectinesterase activity"/>
    <property type="evidence" value="ECO:0000318"/>
    <property type="project" value="GO_Central"/>
</dbReference>
<feature type="transmembrane region" description="Helical" evidence="7">
    <location>
        <begin position="15"/>
        <end position="36"/>
    </location>
</feature>
<dbReference type="GeneID" id="112283988"/>
<dbReference type="UniPathway" id="UPA00545">
    <property type="reaction ID" value="UER00823"/>
</dbReference>
<reference evidence="9 11" key="1">
    <citation type="journal article" date="2008" name="Science">
        <title>The Physcomitrella genome reveals evolutionary insights into the conquest of land by plants.</title>
        <authorList>
            <person name="Rensing S."/>
            <person name="Lang D."/>
            <person name="Zimmer A."/>
            <person name="Terry A."/>
            <person name="Salamov A."/>
            <person name="Shapiro H."/>
            <person name="Nishiyama T."/>
            <person name="Perroud P.-F."/>
            <person name="Lindquist E."/>
            <person name="Kamisugi Y."/>
            <person name="Tanahashi T."/>
            <person name="Sakakibara K."/>
            <person name="Fujita T."/>
            <person name="Oishi K."/>
            <person name="Shin-I T."/>
            <person name="Kuroki Y."/>
            <person name="Toyoda A."/>
            <person name="Suzuki Y."/>
            <person name="Hashimoto A."/>
            <person name="Yamaguchi K."/>
            <person name="Sugano A."/>
            <person name="Kohara Y."/>
            <person name="Fujiyama A."/>
            <person name="Anterola A."/>
            <person name="Aoki S."/>
            <person name="Ashton N."/>
            <person name="Barbazuk W.B."/>
            <person name="Barker E."/>
            <person name="Bennetzen J."/>
            <person name="Bezanilla M."/>
            <person name="Blankenship R."/>
            <person name="Cho S.H."/>
            <person name="Dutcher S."/>
            <person name="Estelle M."/>
            <person name="Fawcett J.A."/>
            <person name="Gundlach H."/>
            <person name="Hanada K."/>
            <person name="Heyl A."/>
            <person name="Hicks K.A."/>
            <person name="Hugh J."/>
            <person name="Lohr M."/>
            <person name="Mayer K."/>
            <person name="Melkozernov A."/>
            <person name="Murata T."/>
            <person name="Nelson D."/>
            <person name="Pils B."/>
            <person name="Prigge M."/>
            <person name="Reiss B."/>
            <person name="Renner T."/>
            <person name="Rombauts S."/>
            <person name="Rushton P."/>
            <person name="Sanderfoot A."/>
            <person name="Schween G."/>
            <person name="Shiu S.-H."/>
            <person name="Stueber K."/>
            <person name="Theodoulou F.L."/>
            <person name="Tu H."/>
            <person name="Van de Peer Y."/>
            <person name="Verrier P.J."/>
            <person name="Waters E."/>
            <person name="Wood A."/>
            <person name="Yang L."/>
            <person name="Cove D."/>
            <person name="Cuming A."/>
            <person name="Hasebe M."/>
            <person name="Lucas S."/>
            <person name="Mishler D.B."/>
            <person name="Reski R."/>
            <person name="Grigoriev I."/>
            <person name="Quatrano R.S."/>
            <person name="Boore J.L."/>
        </authorList>
    </citation>
    <scope>NUCLEOTIDE SEQUENCE [LARGE SCALE GENOMIC DNA]</scope>
    <source>
        <strain evidence="10 11">cv. Gransden 2004</strain>
    </source>
</reference>
<evidence type="ECO:0000256" key="5">
    <source>
        <dbReference type="ARBA" id="ARBA00023085"/>
    </source>
</evidence>
<evidence type="ECO:0000256" key="4">
    <source>
        <dbReference type="ARBA" id="ARBA00022801"/>
    </source>
</evidence>
<keyword evidence="7" id="KW-1133">Transmembrane helix</keyword>
<dbReference type="Pfam" id="PF01095">
    <property type="entry name" value="Pectinesterase"/>
    <property type="match status" value="1"/>
</dbReference>
<evidence type="ECO:0000256" key="7">
    <source>
        <dbReference type="SAM" id="Phobius"/>
    </source>
</evidence>
<comment type="pathway">
    <text evidence="1">Glycan metabolism; pectin degradation; 2-dehydro-3-deoxy-D-gluconate from pectin: step 1/5.</text>
</comment>
<dbReference type="Proteomes" id="UP000006727">
    <property type="component" value="Chromosome 6"/>
</dbReference>
<dbReference type="SUPFAM" id="SSF51126">
    <property type="entry name" value="Pectin lyase-like"/>
    <property type="match status" value="1"/>
</dbReference>
<sequence>MLVLRVGQRRHCRCCMNYVISFLWVILVIPCVAAAWTRPSTGGDDLRARQEPLNFAEKTFVDAVDGQDGIQTVLVVSNDGHPDHFVSVQAAVDAVPMWNYVRWVIFIKPGVYYGPVIVPEGKDYITFLGESAESTILTFNRKACDKKPDGSDYTILDCPTVIVEASNFIAKGITFENSSPKPGDFDYNSQAPAVRVSGDKCAFYDCIFLGWQDTLYADQGKHYYKDSRIEGNVDFILGYASAVFENCTIHSRGEGFITAQSRWCEDDCQEASNSTFITPNSTFVILRSNITGYDPATYNSTGTGLTYLGRPWREYAKVVFIDTTLGEHIAPEGWVDWVTDSGPLFAHDNVYFGEFNSSGPGASESSRIDWSHQLTPEEAQVYRDVEAFLDTKNWVEHPLSVEQLKGSHLLNEQNWATPAAPQRGYRDKKFPPRRWKRLGAKNGMP</sequence>
<evidence type="ECO:0000256" key="3">
    <source>
        <dbReference type="ARBA" id="ARBA00013229"/>
    </source>
</evidence>
<keyword evidence="7" id="KW-0472">Membrane</keyword>
<dbReference type="EMBL" id="ABEU02000006">
    <property type="protein sequence ID" value="PNR52898.1"/>
    <property type="molecule type" value="Genomic_DNA"/>
</dbReference>
<evidence type="ECO:0000313" key="10">
    <source>
        <dbReference type="EnsemblPlants" id="Pp3c6_21010V3.1"/>
    </source>
</evidence>
<dbReference type="STRING" id="3218.A0A2K1KGK0"/>
<feature type="region of interest" description="Disordered" evidence="6">
    <location>
        <begin position="416"/>
        <end position="445"/>
    </location>
</feature>
<accession>A0A2K1KGK0</accession>
<protein>
    <recommendedName>
        <fullName evidence="3">pectinesterase</fullName>
        <ecNumber evidence="3">3.1.1.11</ecNumber>
    </recommendedName>
</protein>
<dbReference type="InterPro" id="IPR000070">
    <property type="entry name" value="Pectinesterase_cat"/>
</dbReference>
<dbReference type="OMA" id="VPMWNYV"/>
<dbReference type="InterPro" id="IPR011050">
    <property type="entry name" value="Pectin_lyase_fold/virulence"/>
</dbReference>
<dbReference type="PaxDb" id="3218-PP1S14_353V6.1"/>
<evidence type="ECO:0000256" key="6">
    <source>
        <dbReference type="SAM" id="MobiDB-lite"/>
    </source>
</evidence>
<comment type="similarity">
    <text evidence="2">Belongs to the pectinesterase family.</text>
</comment>
<reference evidence="9 11" key="2">
    <citation type="journal article" date="2018" name="Plant J.">
        <title>The Physcomitrella patens chromosome-scale assembly reveals moss genome structure and evolution.</title>
        <authorList>
            <person name="Lang D."/>
            <person name="Ullrich K.K."/>
            <person name="Murat F."/>
            <person name="Fuchs J."/>
            <person name="Jenkins J."/>
            <person name="Haas F.B."/>
            <person name="Piednoel M."/>
            <person name="Gundlach H."/>
            <person name="Van Bel M."/>
            <person name="Meyberg R."/>
            <person name="Vives C."/>
            <person name="Morata J."/>
            <person name="Symeonidi A."/>
            <person name="Hiss M."/>
            <person name="Muchero W."/>
            <person name="Kamisugi Y."/>
            <person name="Saleh O."/>
            <person name="Blanc G."/>
            <person name="Decker E.L."/>
            <person name="van Gessel N."/>
            <person name="Grimwood J."/>
            <person name="Hayes R.D."/>
            <person name="Graham S.W."/>
            <person name="Gunter L.E."/>
            <person name="McDaniel S.F."/>
            <person name="Hoernstein S.N.W."/>
            <person name="Larsson A."/>
            <person name="Li F.W."/>
            <person name="Perroud P.F."/>
            <person name="Phillips J."/>
            <person name="Ranjan P."/>
            <person name="Rokshar D.S."/>
            <person name="Rothfels C.J."/>
            <person name="Schneider L."/>
            <person name="Shu S."/>
            <person name="Stevenson D.W."/>
            <person name="Thummler F."/>
            <person name="Tillich M."/>
            <person name="Villarreal Aguilar J.C."/>
            <person name="Widiez T."/>
            <person name="Wong G.K."/>
            <person name="Wymore A."/>
            <person name="Zhang Y."/>
            <person name="Zimmer A.D."/>
            <person name="Quatrano R.S."/>
            <person name="Mayer K.F.X."/>
            <person name="Goodstein D."/>
            <person name="Casacuberta J.M."/>
            <person name="Vandepoele K."/>
            <person name="Reski R."/>
            <person name="Cuming A.C."/>
            <person name="Tuskan G.A."/>
            <person name="Maumus F."/>
            <person name="Salse J."/>
            <person name="Schmutz J."/>
            <person name="Rensing S.A."/>
        </authorList>
    </citation>
    <scope>NUCLEOTIDE SEQUENCE [LARGE SCALE GENOMIC DNA]</scope>
    <source>
        <strain evidence="10 11">cv. Gransden 2004</strain>
    </source>
</reference>
<feature type="domain" description="Pectinesterase catalytic" evidence="8">
    <location>
        <begin position="74"/>
        <end position="388"/>
    </location>
</feature>
<dbReference type="InterPro" id="IPR012334">
    <property type="entry name" value="Pectin_lyas_fold"/>
</dbReference>